<dbReference type="EMBL" id="AONH01000006">
    <property type="protein sequence ID" value="KGM88838.1"/>
    <property type="molecule type" value="Genomic_DNA"/>
</dbReference>
<dbReference type="InterPro" id="IPR027417">
    <property type="entry name" value="P-loop_NTPase"/>
</dbReference>
<dbReference type="OrthoDB" id="5288220at2"/>
<proteinExistence type="predicted"/>
<dbReference type="InterPro" id="IPR049945">
    <property type="entry name" value="AAA_22"/>
</dbReference>
<sequence>MSRFEIKEIVEAEEEFNGRLFPLPRAEKLQLEYAKLFSAHLGRLRSGKYFEGEVLVVTGKSGSGKTSEIVNMMANFNAAEVALPGGQNARMVSKELDRKGGWKDLGKKTLRAMGYPIEDKVRMTQSAIWERVAFQGRHQGIVSINYDEVQHILSGKEGLALEAELDSFKSILKSKTWPFLLVLSGIPELDDKIQNFEQLGRKVTHVTFTDIEYDDDASTVHEMMGSYALEARLEVSDDLNSEDFIHRLATAGAFRWGLVCKLVRLAVCEAKVQQSTELTREHFIDTWVSKTEMNPLATPYNHDSYDTYFRRERPFAQMFDL</sequence>
<dbReference type="SUPFAM" id="SSF52540">
    <property type="entry name" value="P-loop containing nucleoside triphosphate hydrolases"/>
    <property type="match status" value="1"/>
</dbReference>
<evidence type="ECO:0000313" key="3">
    <source>
        <dbReference type="Proteomes" id="UP000030021"/>
    </source>
</evidence>
<dbReference type="GO" id="GO:0016887">
    <property type="term" value="F:ATP hydrolysis activity"/>
    <property type="evidence" value="ECO:0007669"/>
    <property type="project" value="InterPro"/>
</dbReference>
<dbReference type="RefSeq" id="WP_052115275.1">
    <property type="nucleotide sequence ID" value="NZ_KN293977.1"/>
</dbReference>
<gene>
    <name evidence="2" type="ORF">rosmuc_01249</name>
</gene>
<dbReference type="eggNOG" id="COG2842">
    <property type="taxonomic scope" value="Bacteria"/>
</dbReference>
<feature type="domain" description="ORC1/DEAH AAA+ ATPase" evidence="1">
    <location>
        <begin position="53"/>
        <end position="192"/>
    </location>
</feature>
<reference evidence="2 3" key="1">
    <citation type="submission" date="2013-01" db="EMBL/GenBank/DDBJ databases">
        <authorList>
            <person name="Fiebig A."/>
            <person name="Goeker M."/>
            <person name="Klenk H.-P.P."/>
        </authorList>
    </citation>
    <scope>NUCLEOTIDE SEQUENCE [LARGE SCALE GENOMIC DNA]</scope>
    <source>
        <strain evidence="2 3">DSM 17069</strain>
    </source>
</reference>
<evidence type="ECO:0000259" key="1">
    <source>
        <dbReference type="Pfam" id="PF13401"/>
    </source>
</evidence>
<accession>A0A0A0HRZ9</accession>
<dbReference type="Proteomes" id="UP000030021">
    <property type="component" value="Unassembled WGS sequence"/>
</dbReference>
<dbReference type="PATRIC" id="fig|1288298.3.peg.1261"/>
<comment type="caution">
    <text evidence="2">The sequence shown here is derived from an EMBL/GenBank/DDBJ whole genome shotgun (WGS) entry which is preliminary data.</text>
</comment>
<organism evidence="2 3">
    <name type="scientific">Roseovarius mucosus DSM 17069</name>
    <dbReference type="NCBI Taxonomy" id="1288298"/>
    <lineage>
        <taxon>Bacteria</taxon>
        <taxon>Pseudomonadati</taxon>
        <taxon>Pseudomonadota</taxon>
        <taxon>Alphaproteobacteria</taxon>
        <taxon>Rhodobacterales</taxon>
        <taxon>Roseobacteraceae</taxon>
        <taxon>Roseovarius</taxon>
    </lineage>
</organism>
<dbReference type="HOGENOM" id="CLU_063451_0_1_5"/>
<name>A0A0A0HRZ9_9RHOB</name>
<evidence type="ECO:0000313" key="2">
    <source>
        <dbReference type="EMBL" id="KGM88838.1"/>
    </source>
</evidence>
<dbReference type="AlphaFoldDB" id="A0A0A0HRZ9"/>
<protein>
    <submittedName>
        <fullName evidence="2">AAA domain protein</fullName>
    </submittedName>
</protein>
<dbReference type="Pfam" id="PF13401">
    <property type="entry name" value="AAA_22"/>
    <property type="match status" value="1"/>
</dbReference>